<reference evidence="2" key="1">
    <citation type="submission" date="2017-03" db="EMBL/GenBank/DDBJ databases">
        <title>Phytopthora megakarya and P. palmivora, two closely related causual agents of cacao black pod achieved similar genome size and gene model numbers by different mechanisms.</title>
        <authorList>
            <person name="Ali S."/>
            <person name="Shao J."/>
            <person name="Larry D.J."/>
            <person name="Kronmiller B."/>
            <person name="Shen D."/>
            <person name="Strem M.D."/>
            <person name="Melnick R.L."/>
            <person name="Guiltinan M.J."/>
            <person name="Tyler B.M."/>
            <person name="Meinhardt L.W."/>
            <person name="Bailey B.A."/>
        </authorList>
    </citation>
    <scope>NUCLEOTIDE SEQUENCE [LARGE SCALE GENOMIC DNA]</scope>
    <source>
        <strain evidence="2">zdho120</strain>
    </source>
</reference>
<evidence type="ECO:0000313" key="2">
    <source>
        <dbReference type="Proteomes" id="UP000198211"/>
    </source>
</evidence>
<proteinExistence type="predicted"/>
<dbReference type="EMBL" id="NBNE01000357">
    <property type="protein sequence ID" value="OWZ20131.1"/>
    <property type="molecule type" value="Genomic_DNA"/>
</dbReference>
<dbReference type="AlphaFoldDB" id="A0A225WRC5"/>
<dbReference type="OrthoDB" id="122438at2759"/>
<name>A0A225WRC5_9STRA</name>
<dbReference type="Proteomes" id="UP000198211">
    <property type="component" value="Unassembled WGS sequence"/>
</dbReference>
<comment type="caution">
    <text evidence="1">The sequence shown here is derived from an EMBL/GenBank/DDBJ whole genome shotgun (WGS) entry which is preliminary data.</text>
</comment>
<accession>A0A225WRC5</accession>
<keyword evidence="2" id="KW-1185">Reference proteome</keyword>
<organism evidence="1 2">
    <name type="scientific">Phytophthora megakarya</name>
    <dbReference type="NCBI Taxonomy" id="4795"/>
    <lineage>
        <taxon>Eukaryota</taxon>
        <taxon>Sar</taxon>
        <taxon>Stramenopiles</taxon>
        <taxon>Oomycota</taxon>
        <taxon>Peronosporomycetes</taxon>
        <taxon>Peronosporales</taxon>
        <taxon>Peronosporaceae</taxon>
        <taxon>Phytophthora</taxon>
    </lineage>
</organism>
<sequence length="88" mass="9965">MIEMDTYQVVKFLHVPVMKAVPEHDNQRVHLLAAGGSTQMNPIVRRDDITAEKAELIDPRVMKDYQTYVGGVDVYVKLFFLTIVPASC</sequence>
<protein>
    <submittedName>
        <fullName evidence="1">Uncharacterized protein</fullName>
    </submittedName>
</protein>
<evidence type="ECO:0000313" key="1">
    <source>
        <dbReference type="EMBL" id="OWZ20131.1"/>
    </source>
</evidence>
<gene>
    <name evidence="1" type="ORF">PHMEG_0005489</name>
</gene>